<keyword evidence="4" id="KW-0067">ATP-binding</keyword>
<comment type="subcellular location">
    <subcellularLocation>
        <location evidence="1">Cytoplasm</location>
        <location evidence="1">Cytoskeleton</location>
    </subcellularLocation>
</comment>
<name>A0ABV0MGX6_9TELE</name>
<feature type="domain" description="Kinesin motor" evidence="9">
    <location>
        <begin position="36"/>
        <end position="175"/>
    </location>
</feature>
<evidence type="ECO:0000256" key="2">
    <source>
        <dbReference type="ARBA" id="ARBA00022701"/>
    </source>
</evidence>
<dbReference type="SMART" id="SM00129">
    <property type="entry name" value="KISc"/>
    <property type="match status" value="1"/>
</dbReference>
<dbReference type="InterPro" id="IPR001752">
    <property type="entry name" value="Kinesin_motor_dom"/>
</dbReference>
<dbReference type="PANTHER" id="PTHR47968">
    <property type="entry name" value="CENTROMERE PROTEIN E"/>
    <property type="match status" value="1"/>
</dbReference>
<dbReference type="EMBL" id="JAHRIO010000620">
    <property type="protein sequence ID" value="MEQ2158272.1"/>
    <property type="molecule type" value="Genomic_DNA"/>
</dbReference>
<keyword evidence="6" id="KW-0505">Motor protein</keyword>
<comment type="caution">
    <text evidence="10">The sequence shown here is derived from an EMBL/GenBank/DDBJ whole genome shotgun (WGS) entry which is preliminary data.</text>
</comment>
<dbReference type="InterPro" id="IPR019821">
    <property type="entry name" value="Kinesin_motor_CS"/>
</dbReference>
<dbReference type="InterPro" id="IPR027640">
    <property type="entry name" value="Kinesin-like_fam"/>
</dbReference>
<dbReference type="Gene3D" id="3.40.850.10">
    <property type="entry name" value="Kinesin motor domain"/>
    <property type="match status" value="2"/>
</dbReference>
<evidence type="ECO:0000256" key="3">
    <source>
        <dbReference type="ARBA" id="ARBA00022741"/>
    </source>
</evidence>
<comment type="similarity">
    <text evidence="8">Belongs to the TRAFAC class myosin-kinesin ATPase superfamily. Kinesin family.</text>
</comment>
<evidence type="ECO:0000256" key="8">
    <source>
        <dbReference type="PROSITE-ProRule" id="PRU00283"/>
    </source>
</evidence>
<gene>
    <name evidence="10" type="primary">KIF19</name>
    <name evidence="10" type="ORF">GOODEAATRI_010527</name>
</gene>
<protein>
    <submittedName>
        <fullName evidence="10">Kinesin-like protein kif19</fullName>
    </submittedName>
</protein>
<keyword evidence="7" id="KW-0206">Cytoskeleton</keyword>
<proteinExistence type="inferred from homology"/>
<keyword evidence="11" id="KW-1185">Reference proteome</keyword>
<evidence type="ECO:0000256" key="5">
    <source>
        <dbReference type="ARBA" id="ARBA00023054"/>
    </source>
</evidence>
<dbReference type="Pfam" id="PF00225">
    <property type="entry name" value="Kinesin"/>
    <property type="match status" value="1"/>
</dbReference>
<evidence type="ECO:0000256" key="4">
    <source>
        <dbReference type="ARBA" id="ARBA00022840"/>
    </source>
</evidence>
<evidence type="ECO:0000256" key="1">
    <source>
        <dbReference type="ARBA" id="ARBA00004245"/>
    </source>
</evidence>
<evidence type="ECO:0000256" key="6">
    <source>
        <dbReference type="ARBA" id="ARBA00023175"/>
    </source>
</evidence>
<keyword evidence="3" id="KW-0547">Nucleotide-binding</keyword>
<evidence type="ECO:0000313" key="11">
    <source>
        <dbReference type="Proteomes" id="UP001476798"/>
    </source>
</evidence>
<organism evidence="10 11">
    <name type="scientific">Goodea atripinnis</name>
    <dbReference type="NCBI Taxonomy" id="208336"/>
    <lineage>
        <taxon>Eukaryota</taxon>
        <taxon>Metazoa</taxon>
        <taxon>Chordata</taxon>
        <taxon>Craniata</taxon>
        <taxon>Vertebrata</taxon>
        <taxon>Euteleostomi</taxon>
        <taxon>Actinopterygii</taxon>
        <taxon>Neopterygii</taxon>
        <taxon>Teleostei</taxon>
        <taxon>Neoteleostei</taxon>
        <taxon>Acanthomorphata</taxon>
        <taxon>Ovalentaria</taxon>
        <taxon>Atherinomorphae</taxon>
        <taxon>Cyprinodontiformes</taxon>
        <taxon>Goodeidae</taxon>
        <taxon>Goodea</taxon>
    </lineage>
</organism>
<dbReference type="PANTHER" id="PTHR47968:SF13">
    <property type="entry name" value="KINESIN-LIKE PROTEIN KIF19 ISOFORM X1"/>
    <property type="match status" value="1"/>
</dbReference>
<dbReference type="PROSITE" id="PS00411">
    <property type="entry name" value="KINESIN_MOTOR_1"/>
    <property type="match status" value="1"/>
</dbReference>
<dbReference type="InterPro" id="IPR036961">
    <property type="entry name" value="Kinesin_motor_dom_sf"/>
</dbReference>
<keyword evidence="2" id="KW-0493">Microtubule</keyword>
<accession>A0ABV0MGX6</accession>
<reference evidence="10 11" key="1">
    <citation type="submission" date="2021-06" db="EMBL/GenBank/DDBJ databases">
        <authorList>
            <person name="Palmer J.M."/>
        </authorList>
    </citation>
    <scope>NUCLEOTIDE SEQUENCE [LARGE SCALE GENOMIC DNA]</scope>
    <source>
        <strain evidence="10 11">GA_2019</strain>
        <tissue evidence="10">Muscle</tissue>
    </source>
</reference>
<dbReference type="PROSITE" id="PS50067">
    <property type="entry name" value="KINESIN_MOTOR_2"/>
    <property type="match status" value="1"/>
</dbReference>
<dbReference type="Proteomes" id="UP001476798">
    <property type="component" value="Unassembled WGS sequence"/>
</dbReference>
<keyword evidence="5" id="KW-0175">Coiled coil</keyword>
<evidence type="ECO:0000313" key="10">
    <source>
        <dbReference type="EMBL" id="MEQ2158272.1"/>
    </source>
</evidence>
<evidence type="ECO:0000256" key="7">
    <source>
        <dbReference type="ARBA" id="ARBA00023212"/>
    </source>
</evidence>
<evidence type="ECO:0000259" key="9">
    <source>
        <dbReference type="PROSITE" id="PS50067"/>
    </source>
</evidence>
<dbReference type="SUPFAM" id="SSF52540">
    <property type="entry name" value="P-loop containing nucleoside triphosphate hydrolases"/>
    <property type="match status" value="1"/>
</dbReference>
<sequence length="175" mass="19889">MVVLMDPMEDPDDILRANRSREKTYMFDVGFDFSASCGKTYTMLGTDKEPGIYVRTLNDLFRAIEETSDDMLYSVSMSYLEVAGITEVSTINAQEIMELLMKGNKQRTQEPTAANKTSSRSHAVLQVAVKQQSRCRDVLHEVRFARLFMIDLAGSERAAQVDRFIVLFLCIDPLR</sequence>
<dbReference type="PRINTS" id="PR00380">
    <property type="entry name" value="KINESINHEAVY"/>
</dbReference>
<comment type="caution">
    <text evidence="8">Lacks conserved residue(s) required for the propagation of feature annotation.</text>
</comment>
<keyword evidence="7" id="KW-0963">Cytoplasm</keyword>
<dbReference type="InterPro" id="IPR027417">
    <property type="entry name" value="P-loop_NTPase"/>
</dbReference>